<dbReference type="InterPro" id="IPR008962">
    <property type="entry name" value="PapD-like_sf"/>
</dbReference>
<organism evidence="4 5">
    <name type="scientific">Acanthocheilonema viteae</name>
    <name type="common">Filarial nematode worm</name>
    <name type="synonym">Dipetalonema viteae</name>
    <dbReference type="NCBI Taxonomy" id="6277"/>
    <lineage>
        <taxon>Eukaryota</taxon>
        <taxon>Metazoa</taxon>
        <taxon>Ecdysozoa</taxon>
        <taxon>Nematoda</taxon>
        <taxon>Chromadorea</taxon>
        <taxon>Rhabditida</taxon>
        <taxon>Spirurina</taxon>
        <taxon>Spiruromorpha</taxon>
        <taxon>Filarioidea</taxon>
        <taxon>Onchocercidae</taxon>
        <taxon>Acanthocheilonema</taxon>
    </lineage>
</organism>
<dbReference type="PANTHER" id="PTHR21513">
    <property type="entry name" value="MAJOR SPERM PROTEIN"/>
    <property type="match status" value="1"/>
</dbReference>
<dbReference type="InterPro" id="IPR013783">
    <property type="entry name" value="Ig-like_fold"/>
</dbReference>
<feature type="region of interest" description="Disordered" evidence="2">
    <location>
        <begin position="179"/>
        <end position="234"/>
    </location>
</feature>
<dbReference type="Gene3D" id="2.60.40.10">
    <property type="entry name" value="Immunoglobulins"/>
    <property type="match status" value="1"/>
</dbReference>
<feature type="compositionally biased region" description="Basic and acidic residues" evidence="2">
    <location>
        <begin position="218"/>
        <end position="228"/>
    </location>
</feature>
<dbReference type="Pfam" id="PF00635">
    <property type="entry name" value="Motile_Sperm"/>
    <property type="match status" value="1"/>
</dbReference>
<dbReference type="OrthoDB" id="5855827at2759"/>
<dbReference type="PANTHER" id="PTHR21513:SF19">
    <property type="entry name" value="MAJOR SPERM PROTEIN"/>
    <property type="match status" value="1"/>
</dbReference>
<keyword evidence="1" id="KW-0206">Cytoskeleton</keyword>
<keyword evidence="1" id="KW-0963">Cytoplasm</keyword>
<feature type="compositionally biased region" description="Low complexity" evidence="2">
    <location>
        <begin position="194"/>
        <end position="210"/>
    </location>
</feature>
<dbReference type="PROSITE" id="PS50202">
    <property type="entry name" value="MSP"/>
    <property type="match status" value="1"/>
</dbReference>
<evidence type="ECO:0000256" key="1">
    <source>
        <dbReference type="RuleBase" id="RU003425"/>
    </source>
</evidence>
<proteinExistence type="predicted"/>
<comment type="function">
    <text evidence="1">Central component in molecular interactions underlying sperm crawling. Forms an extensive filament system that extends from sperm villipoda, along the leading edge of the pseudopod.</text>
</comment>
<reference evidence="4 5" key="1">
    <citation type="submission" date="2018-08" db="EMBL/GenBank/DDBJ databases">
        <authorList>
            <person name="Laetsch R D."/>
            <person name="Stevens L."/>
            <person name="Kumar S."/>
            <person name="Blaxter L. M."/>
        </authorList>
    </citation>
    <scope>NUCLEOTIDE SEQUENCE [LARGE SCALE GENOMIC DNA]</scope>
</reference>
<evidence type="ECO:0000313" key="4">
    <source>
        <dbReference type="EMBL" id="VBB27669.1"/>
    </source>
</evidence>
<dbReference type="EMBL" id="UPTC01000266">
    <property type="protein sequence ID" value="VBB27669.1"/>
    <property type="molecule type" value="Genomic_DNA"/>
</dbReference>
<dbReference type="AlphaFoldDB" id="A0A498S9Z6"/>
<gene>
    <name evidence="4" type="ORF">NAV_LOCUS2499</name>
</gene>
<evidence type="ECO:0000313" key="5">
    <source>
        <dbReference type="Proteomes" id="UP000276991"/>
    </source>
</evidence>
<protein>
    <recommendedName>
        <fullName evidence="1">Major sperm protein</fullName>
    </recommendedName>
</protein>
<dbReference type="Proteomes" id="UP000276991">
    <property type="component" value="Unassembled WGS sequence"/>
</dbReference>
<name>A0A498S9Z6_ACAVI</name>
<sequence>MASATPSSPSTPTPAAVVPAAGNVPPAATPQDGMKPSVVVISAPIPPNKPNEPAFQLKIEPDTRLEFRSDKLTEEPCQIEVKLTNPTKDRQTFKVKCTSNEIFRVRPSLGFCNAETSTSIKIIFSSKTIPASGRHYFAFYHMKNDETEKTARQVWTPQSKFEGVRRIMVYFLKGDGTPAPPTDNAALPAGGGAQAAATPAANASTPVAAPDTKQPAADAKEAAADAKESPAAAK</sequence>
<keyword evidence="5" id="KW-1185">Reference proteome</keyword>
<dbReference type="STRING" id="6277.A0A498S9Z6"/>
<feature type="domain" description="MSP" evidence="3">
    <location>
        <begin position="56"/>
        <end position="173"/>
    </location>
</feature>
<evidence type="ECO:0000256" key="2">
    <source>
        <dbReference type="SAM" id="MobiDB-lite"/>
    </source>
</evidence>
<accession>A0A498S9Z6</accession>
<dbReference type="SUPFAM" id="SSF49354">
    <property type="entry name" value="PapD-like"/>
    <property type="match status" value="1"/>
</dbReference>
<dbReference type="InterPro" id="IPR000535">
    <property type="entry name" value="MSP_dom"/>
</dbReference>
<feature type="region of interest" description="Disordered" evidence="2">
    <location>
        <begin position="1"/>
        <end position="35"/>
    </location>
</feature>
<evidence type="ECO:0000259" key="3">
    <source>
        <dbReference type="PROSITE" id="PS50202"/>
    </source>
</evidence>